<dbReference type="Pfam" id="PF14047">
    <property type="entry name" value="DCR"/>
    <property type="match status" value="1"/>
</dbReference>
<dbReference type="Gene3D" id="1.10.720.30">
    <property type="entry name" value="SAP domain"/>
    <property type="match status" value="1"/>
</dbReference>
<dbReference type="SMART" id="SM00513">
    <property type="entry name" value="SAP"/>
    <property type="match status" value="1"/>
</dbReference>
<reference evidence="7" key="3">
    <citation type="submission" date="2025-09" db="UniProtKB">
        <authorList>
            <consortium name="Ensembl"/>
        </authorList>
    </citation>
    <scope>IDENTIFICATION</scope>
</reference>
<dbReference type="InterPro" id="IPR003034">
    <property type="entry name" value="SAP_dom"/>
</dbReference>
<dbReference type="SUPFAM" id="SSF68906">
    <property type="entry name" value="SAP domain"/>
    <property type="match status" value="1"/>
</dbReference>
<dbReference type="Proteomes" id="UP000472272">
    <property type="component" value="Chromosome 12"/>
</dbReference>
<dbReference type="Ensembl" id="ENSPMRT00000027582.1">
    <property type="protein sequence ID" value="ENSPMRP00000025990.1"/>
    <property type="gene ID" value="ENSPMRG00000016822.1"/>
</dbReference>
<dbReference type="GO" id="GO:0005634">
    <property type="term" value="C:nucleus"/>
    <property type="evidence" value="ECO:0007669"/>
    <property type="project" value="UniProtKB-SubCell"/>
</dbReference>
<dbReference type="InterPro" id="IPR039590">
    <property type="entry name" value="Dppa2/4"/>
</dbReference>
<evidence type="ECO:0000256" key="1">
    <source>
        <dbReference type="ARBA" id="ARBA00004123"/>
    </source>
</evidence>
<reference evidence="7" key="2">
    <citation type="submission" date="2025-08" db="UniProtKB">
        <authorList>
            <consortium name="Ensembl"/>
        </authorList>
    </citation>
    <scope>IDENTIFICATION</scope>
</reference>
<dbReference type="Pfam" id="PF02037">
    <property type="entry name" value="SAP"/>
    <property type="match status" value="1"/>
</dbReference>
<evidence type="ECO:0000256" key="2">
    <source>
        <dbReference type="ARBA" id="ARBA00023015"/>
    </source>
</evidence>
<sequence>MLTTLDEERWRLAMLFPSLSLSFSWLRMSRKSRRVVKLASKTPPEMRIKGDSLCGSPSLDYNTLKRAELQQWCKKFGLRATGKNAELVERLKAFHRDPEPRAEETSKTDVTLHDPETPLTVPPLDLAKDVKTEPSAEKADVIHGWCVVHGMVLYHPVSSWAPLLLRGGSVCVQDGEDIVPFHLTPLTSPVPDGFSDNYICESCVLRNREEPKRCPTCLQIQMKRNRATLSQGQTLLRGSMSQSSFLAGGDVSKDRRRTFEIKKLYQPQEDQAYAERVDGILSQMASGELGMDRVLRPLHPLVVHSPAPFER</sequence>
<dbReference type="GeneTree" id="ENSGT00990000214138"/>
<accession>A0A670JQ27</accession>
<keyword evidence="4" id="KW-0539">Nucleus</keyword>
<proteinExistence type="predicted"/>
<keyword evidence="8" id="KW-1185">Reference proteome</keyword>
<evidence type="ECO:0000313" key="8">
    <source>
        <dbReference type="Proteomes" id="UP000472272"/>
    </source>
</evidence>
<dbReference type="GO" id="GO:0003682">
    <property type="term" value="F:chromatin binding"/>
    <property type="evidence" value="ECO:0007669"/>
    <property type="project" value="InterPro"/>
</dbReference>
<name>A0A670JQ27_PODMU</name>
<dbReference type="OMA" id="ADVIHGW"/>
<dbReference type="GO" id="GO:0048731">
    <property type="term" value="P:system development"/>
    <property type="evidence" value="ECO:0007669"/>
    <property type="project" value="TreeGrafter"/>
</dbReference>
<feature type="compositionally biased region" description="Basic and acidic residues" evidence="5">
    <location>
        <begin position="96"/>
        <end position="116"/>
    </location>
</feature>
<evidence type="ECO:0000256" key="5">
    <source>
        <dbReference type="SAM" id="MobiDB-lite"/>
    </source>
</evidence>
<evidence type="ECO:0000256" key="3">
    <source>
        <dbReference type="ARBA" id="ARBA00023163"/>
    </source>
</evidence>
<evidence type="ECO:0000259" key="6">
    <source>
        <dbReference type="PROSITE" id="PS50800"/>
    </source>
</evidence>
<feature type="region of interest" description="Disordered" evidence="5">
    <location>
        <begin position="96"/>
        <end position="118"/>
    </location>
</feature>
<organism evidence="7 8">
    <name type="scientific">Podarcis muralis</name>
    <name type="common">Wall lizard</name>
    <name type="synonym">Lacerta muralis</name>
    <dbReference type="NCBI Taxonomy" id="64176"/>
    <lineage>
        <taxon>Eukaryota</taxon>
        <taxon>Metazoa</taxon>
        <taxon>Chordata</taxon>
        <taxon>Craniata</taxon>
        <taxon>Vertebrata</taxon>
        <taxon>Euteleostomi</taxon>
        <taxon>Lepidosauria</taxon>
        <taxon>Squamata</taxon>
        <taxon>Bifurcata</taxon>
        <taxon>Unidentata</taxon>
        <taxon>Episquamata</taxon>
        <taxon>Laterata</taxon>
        <taxon>Lacertibaenia</taxon>
        <taxon>Lacertidae</taxon>
        <taxon>Podarcis</taxon>
    </lineage>
</organism>
<protein>
    <recommendedName>
        <fullName evidence="6">SAP domain-containing protein</fullName>
    </recommendedName>
</protein>
<dbReference type="PROSITE" id="PS50800">
    <property type="entry name" value="SAP"/>
    <property type="match status" value="1"/>
</dbReference>
<keyword evidence="3" id="KW-0804">Transcription</keyword>
<feature type="domain" description="SAP" evidence="6">
    <location>
        <begin position="61"/>
        <end position="95"/>
    </location>
</feature>
<evidence type="ECO:0000313" key="7">
    <source>
        <dbReference type="Ensembl" id="ENSPMRP00000025990.1"/>
    </source>
</evidence>
<keyword evidence="2" id="KW-0805">Transcription regulation</keyword>
<dbReference type="InterPro" id="IPR036361">
    <property type="entry name" value="SAP_dom_sf"/>
</dbReference>
<dbReference type="PANTHER" id="PTHR16073">
    <property type="entry name" value="DCR DOMAIN-CONTAINING PROTEIN"/>
    <property type="match status" value="1"/>
</dbReference>
<dbReference type="PANTHER" id="PTHR16073:SF9">
    <property type="entry name" value="DEVELOPMENTAL PLURIPOTENCY-ASSOCIATED PROTEIN 2_4 C-TERMINAL DOMAIN-CONTAINING PROTEIN"/>
    <property type="match status" value="1"/>
</dbReference>
<comment type="subcellular location">
    <subcellularLocation>
        <location evidence="1">Nucleus</location>
    </subcellularLocation>
</comment>
<reference evidence="7 8" key="1">
    <citation type="journal article" date="2019" name="Proc. Natl. Acad. Sci. U.S.A.">
        <title>Regulatory changes in pterin and carotenoid genes underlie balanced color polymorphisms in the wall lizard.</title>
        <authorList>
            <person name="Andrade P."/>
            <person name="Pinho C."/>
            <person name="Perez I de Lanuza G."/>
            <person name="Afonso S."/>
            <person name="Brejcha J."/>
            <person name="Rubin C.J."/>
            <person name="Wallerman O."/>
            <person name="Pereira P."/>
            <person name="Sabatino S.J."/>
            <person name="Bellati A."/>
            <person name="Pellitteri-Rosa D."/>
            <person name="Bosakova Z."/>
            <person name="Bunikis I."/>
            <person name="Carretero M.A."/>
            <person name="Feiner N."/>
            <person name="Marsik P."/>
            <person name="Pauperio F."/>
            <person name="Salvi D."/>
            <person name="Soler L."/>
            <person name="While G.M."/>
            <person name="Uller T."/>
            <person name="Font E."/>
            <person name="Andersson L."/>
            <person name="Carneiro M."/>
        </authorList>
    </citation>
    <scope>NUCLEOTIDE SEQUENCE</scope>
</reference>
<evidence type="ECO:0000256" key="4">
    <source>
        <dbReference type="ARBA" id="ARBA00023242"/>
    </source>
</evidence>
<dbReference type="InterPro" id="IPR025891">
    <property type="entry name" value="Dppa2/4_C_dom"/>
</dbReference>
<dbReference type="AlphaFoldDB" id="A0A670JQ27"/>